<proteinExistence type="predicted"/>
<protein>
    <submittedName>
        <fullName evidence="1">Uncharacterized protein</fullName>
    </submittedName>
</protein>
<accession>A0ABZ2LS45</accession>
<keyword evidence="2" id="KW-1185">Reference proteome</keyword>
<reference evidence="1 2" key="1">
    <citation type="submission" date="2021-12" db="EMBL/GenBank/DDBJ databases">
        <title>Discovery of the Pendulisporaceae a myxobacterial family with distinct sporulation behavior and unique specialized metabolism.</title>
        <authorList>
            <person name="Garcia R."/>
            <person name="Popoff A."/>
            <person name="Bader C.D."/>
            <person name="Loehr J."/>
            <person name="Walesch S."/>
            <person name="Walt C."/>
            <person name="Boldt J."/>
            <person name="Bunk B."/>
            <person name="Haeckl F.J.F.P.J."/>
            <person name="Gunesch A.P."/>
            <person name="Birkelbach J."/>
            <person name="Nuebel U."/>
            <person name="Pietschmann T."/>
            <person name="Bach T."/>
            <person name="Mueller R."/>
        </authorList>
    </citation>
    <scope>NUCLEOTIDE SEQUENCE [LARGE SCALE GENOMIC DNA]</scope>
    <source>
        <strain evidence="1 2">MSr11954</strain>
    </source>
</reference>
<evidence type="ECO:0000313" key="1">
    <source>
        <dbReference type="EMBL" id="WXB13729.1"/>
    </source>
</evidence>
<dbReference type="RefSeq" id="WP_394823344.1">
    <property type="nucleotide sequence ID" value="NZ_CP089984.1"/>
</dbReference>
<dbReference type="EMBL" id="CP089984">
    <property type="protein sequence ID" value="WXB13729.1"/>
    <property type="molecule type" value="Genomic_DNA"/>
</dbReference>
<dbReference type="Proteomes" id="UP001370348">
    <property type="component" value="Chromosome"/>
</dbReference>
<sequence length="206" mass="22221">MWLEAILSRDDLAAVVEQLVPVKIRFGTDSTESEATNGDDDDERYLVLHDPTEVTLIPDVGLRVVCKASVRWPVLRIRVPVSVKSLTAILSPEVQREDGHDALVFRLAIEHADLAGVPSVIDTRITDKINAALAEKRIAWNFAKTLSHTFGLPAVLEDVSGFELAVLGGQVKITADALALAVAFRPRVLRASSQAAPAPPASTSQT</sequence>
<evidence type="ECO:0000313" key="2">
    <source>
        <dbReference type="Proteomes" id="UP001370348"/>
    </source>
</evidence>
<name>A0ABZ2LS45_9BACT</name>
<organism evidence="1 2">
    <name type="scientific">Pendulispora albinea</name>
    <dbReference type="NCBI Taxonomy" id="2741071"/>
    <lineage>
        <taxon>Bacteria</taxon>
        <taxon>Pseudomonadati</taxon>
        <taxon>Myxococcota</taxon>
        <taxon>Myxococcia</taxon>
        <taxon>Myxococcales</taxon>
        <taxon>Sorangiineae</taxon>
        <taxon>Pendulisporaceae</taxon>
        <taxon>Pendulispora</taxon>
    </lineage>
</organism>
<gene>
    <name evidence="1" type="ORF">LZC94_38580</name>
</gene>